<dbReference type="InterPro" id="IPR013324">
    <property type="entry name" value="RNA_pol_sigma_r3/r4-like"/>
</dbReference>
<proteinExistence type="predicted"/>
<evidence type="ECO:0000259" key="5">
    <source>
        <dbReference type="Pfam" id="PF04539"/>
    </source>
</evidence>
<evidence type="ECO:0000256" key="2">
    <source>
        <dbReference type="ARBA" id="ARBA00023082"/>
    </source>
</evidence>
<accession>A0ABX2K292</accession>
<evidence type="ECO:0000313" key="8">
    <source>
        <dbReference type="Proteomes" id="UP000708347"/>
    </source>
</evidence>
<dbReference type="InterPro" id="IPR036388">
    <property type="entry name" value="WH-like_DNA-bd_sf"/>
</dbReference>
<dbReference type="InterPro" id="IPR014284">
    <property type="entry name" value="RNA_pol_sigma-70_dom"/>
</dbReference>
<dbReference type="Gene3D" id="1.10.10.10">
    <property type="entry name" value="Winged helix-like DNA-binding domain superfamily/Winged helix DNA-binding domain"/>
    <property type="match status" value="2"/>
</dbReference>
<keyword evidence="8" id="KW-1185">Reference proteome</keyword>
<feature type="domain" description="RNA polymerase sigma-70 region 2" evidence="6">
    <location>
        <begin position="69"/>
        <end position="136"/>
    </location>
</feature>
<organism evidence="7 8">
    <name type="scientific">Mycolicibacterium sphagni</name>
    <dbReference type="NCBI Taxonomy" id="1786"/>
    <lineage>
        <taxon>Bacteria</taxon>
        <taxon>Bacillati</taxon>
        <taxon>Actinomycetota</taxon>
        <taxon>Actinomycetes</taxon>
        <taxon>Mycobacteriales</taxon>
        <taxon>Mycobacteriaceae</taxon>
        <taxon>Mycolicibacterium</taxon>
    </lineage>
</organism>
<sequence length="296" mass="31212">MTTSLIQSHQIDPPAEVPVLSAEVEVELAKSIEAGLYAGHLLDHGAVGPRKAELLEVAAEGKAAFTQFVTANIRLAAWYARRRAAVAATGGLTIEDLTNEGVLGVIRAVQKFDYTQGYKFSTYASWWIRNFQQRAVTAASPATLDAADREQCTTMLTERQYLATELGRIPTPAEIASAMGTTVRALSQWQGMIAPAYSLDAPLAPGAAVSIGATLAAPDPGDVAALRTPRRVSDLLAVLTDRECSVVREMFGLDTGIPAPLAQVAATRKVASDRVVAVVEAALSKLRAAATGEVAA</sequence>
<evidence type="ECO:0000259" key="6">
    <source>
        <dbReference type="Pfam" id="PF04542"/>
    </source>
</evidence>
<name>A0ABX2K292_9MYCO</name>
<keyword evidence="4" id="KW-0804">Transcription</keyword>
<dbReference type="NCBIfam" id="TIGR02937">
    <property type="entry name" value="sigma70-ECF"/>
    <property type="match status" value="1"/>
</dbReference>
<dbReference type="PANTHER" id="PTHR30603:SF60">
    <property type="entry name" value="RNA POLYMERASE SIGMA FACTOR RPOD"/>
    <property type="match status" value="1"/>
</dbReference>
<dbReference type="InterPro" id="IPR050239">
    <property type="entry name" value="Sigma-70_RNA_pol_init_factors"/>
</dbReference>
<dbReference type="InterPro" id="IPR007624">
    <property type="entry name" value="RNA_pol_sigma70_r3"/>
</dbReference>
<protein>
    <submittedName>
        <fullName evidence="7">Sigma-70 family RNA polymerase sigma factor</fullName>
    </submittedName>
</protein>
<dbReference type="SUPFAM" id="SSF88946">
    <property type="entry name" value="Sigma2 domain of RNA polymerase sigma factors"/>
    <property type="match status" value="1"/>
</dbReference>
<gene>
    <name evidence="7" type="ORF">FEG63_21850</name>
</gene>
<dbReference type="PRINTS" id="PR00046">
    <property type="entry name" value="SIGMA70FCT"/>
</dbReference>
<dbReference type="RefSeq" id="WP_174399916.1">
    <property type="nucleotide sequence ID" value="NZ_VBSB01000014.1"/>
</dbReference>
<evidence type="ECO:0000313" key="7">
    <source>
        <dbReference type="EMBL" id="NTY62189.1"/>
    </source>
</evidence>
<dbReference type="Pfam" id="PF04542">
    <property type="entry name" value="Sigma70_r2"/>
    <property type="match status" value="1"/>
</dbReference>
<dbReference type="SUPFAM" id="SSF88659">
    <property type="entry name" value="Sigma3 and sigma4 domains of RNA polymerase sigma factors"/>
    <property type="match status" value="2"/>
</dbReference>
<dbReference type="Pfam" id="PF04539">
    <property type="entry name" value="Sigma70_r3"/>
    <property type="match status" value="1"/>
</dbReference>
<dbReference type="InterPro" id="IPR007627">
    <property type="entry name" value="RNA_pol_sigma70_r2"/>
</dbReference>
<evidence type="ECO:0000256" key="1">
    <source>
        <dbReference type="ARBA" id="ARBA00023015"/>
    </source>
</evidence>
<dbReference type="PANTHER" id="PTHR30603">
    <property type="entry name" value="RNA POLYMERASE SIGMA FACTOR RPO"/>
    <property type="match status" value="1"/>
</dbReference>
<keyword evidence="2" id="KW-0731">Sigma factor</keyword>
<keyword evidence="3" id="KW-0238">DNA-binding</keyword>
<keyword evidence="1" id="KW-0805">Transcription regulation</keyword>
<dbReference type="Proteomes" id="UP000708347">
    <property type="component" value="Unassembled WGS sequence"/>
</dbReference>
<dbReference type="InterPro" id="IPR013325">
    <property type="entry name" value="RNA_pol_sigma_r2"/>
</dbReference>
<dbReference type="InterPro" id="IPR000943">
    <property type="entry name" value="RNA_pol_sigma70"/>
</dbReference>
<dbReference type="Gene3D" id="1.10.601.10">
    <property type="entry name" value="RNA Polymerase Primary Sigma Factor"/>
    <property type="match status" value="1"/>
</dbReference>
<dbReference type="EMBL" id="VBSB01000014">
    <property type="protein sequence ID" value="NTY62189.1"/>
    <property type="molecule type" value="Genomic_DNA"/>
</dbReference>
<evidence type="ECO:0000256" key="4">
    <source>
        <dbReference type="ARBA" id="ARBA00023163"/>
    </source>
</evidence>
<reference evidence="7 8" key="1">
    <citation type="submission" date="2019-05" db="EMBL/GenBank/DDBJ databases">
        <title>Mycolicibacterium sphagni ENV482 genome assembly.</title>
        <authorList>
            <person name="Chen W."/>
            <person name="Faulkner N.W."/>
            <person name="Hyman M.R."/>
        </authorList>
    </citation>
    <scope>NUCLEOTIDE SEQUENCE [LARGE SCALE GENOMIC DNA]</scope>
    <source>
        <strain evidence="7 8">ENV482</strain>
    </source>
</reference>
<feature type="domain" description="RNA polymerase sigma-70 region 3" evidence="5">
    <location>
        <begin position="161"/>
        <end position="218"/>
    </location>
</feature>
<comment type="caution">
    <text evidence="7">The sequence shown here is derived from an EMBL/GenBank/DDBJ whole genome shotgun (WGS) entry which is preliminary data.</text>
</comment>
<evidence type="ECO:0000256" key="3">
    <source>
        <dbReference type="ARBA" id="ARBA00023125"/>
    </source>
</evidence>